<dbReference type="Gene3D" id="3.40.190.10">
    <property type="entry name" value="Periplasmic binding protein-like II"/>
    <property type="match status" value="1"/>
</dbReference>
<accession>A0A2U1CU14</accession>
<proteinExistence type="inferred from homology"/>
<gene>
    <name evidence="3" type="ORF">C8D92_110146</name>
</gene>
<organism evidence="3 4">
    <name type="scientific">Tamilnaduibacter salinus</name>
    <dbReference type="NCBI Taxonomy" id="1484056"/>
    <lineage>
        <taxon>Bacteria</taxon>
        <taxon>Pseudomonadati</taxon>
        <taxon>Pseudomonadota</taxon>
        <taxon>Gammaproteobacteria</taxon>
        <taxon>Pseudomonadales</taxon>
        <taxon>Marinobacteraceae</taxon>
        <taxon>Tamilnaduibacter</taxon>
    </lineage>
</organism>
<protein>
    <recommendedName>
        <fullName evidence="5">Tripartite tricarboxylate transporter substrate binding protein</fullName>
    </recommendedName>
</protein>
<name>A0A2U1CU14_9GAMM</name>
<feature type="chain" id="PRO_5015552250" description="Tripartite tricarboxylate transporter substrate binding protein" evidence="2">
    <location>
        <begin position="21"/>
        <end position="137"/>
    </location>
</feature>
<evidence type="ECO:0000256" key="1">
    <source>
        <dbReference type="ARBA" id="ARBA00006987"/>
    </source>
</evidence>
<dbReference type="OrthoDB" id="9780943at2"/>
<dbReference type="InterPro" id="IPR005064">
    <property type="entry name" value="BUG"/>
</dbReference>
<evidence type="ECO:0000313" key="3">
    <source>
        <dbReference type="EMBL" id="PVY70115.1"/>
    </source>
</evidence>
<evidence type="ECO:0000256" key="2">
    <source>
        <dbReference type="SAM" id="SignalP"/>
    </source>
</evidence>
<dbReference type="AlphaFoldDB" id="A0A2U1CU14"/>
<comment type="caution">
    <text evidence="3">The sequence shown here is derived from an EMBL/GenBank/DDBJ whole genome shotgun (WGS) entry which is preliminary data.</text>
</comment>
<dbReference type="RefSeq" id="WP_116919833.1">
    <property type="nucleotide sequence ID" value="NZ_QEKQ01000010.1"/>
</dbReference>
<dbReference type="PANTHER" id="PTHR42928:SF3">
    <property type="entry name" value="UPF0065 PROTEIN YFLP"/>
    <property type="match status" value="1"/>
</dbReference>
<feature type="signal peptide" evidence="2">
    <location>
        <begin position="1"/>
        <end position="20"/>
    </location>
</feature>
<keyword evidence="2" id="KW-0732">Signal</keyword>
<dbReference type="PANTHER" id="PTHR42928">
    <property type="entry name" value="TRICARBOXYLATE-BINDING PROTEIN"/>
    <property type="match status" value="1"/>
</dbReference>
<dbReference type="InterPro" id="IPR042100">
    <property type="entry name" value="Bug_dom1"/>
</dbReference>
<evidence type="ECO:0000313" key="4">
    <source>
        <dbReference type="Proteomes" id="UP000245887"/>
    </source>
</evidence>
<reference evidence="3 4" key="1">
    <citation type="submission" date="2018-04" db="EMBL/GenBank/DDBJ databases">
        <title>Genomic Encyclopedia of Type Strains, Phase IV (KMG-IV): sequencing the most valuable type-strain genomes for metagenomic binning, comparative biology and taxonomic classification.</title>
        <authorList>
            <person name="Goeker M."/>
        </authorList>
    </citation>
    <scope>NUCLEOTIDE SEQUENCE [LARGE SCALE GENOMIC DNA]</scope>
    <source>
        <strain evidence="3 4">DSM 28688</strain>
    </source>
</reference>
<dbReference type="Proteomes" id="UP000245887">
    <property type="component" value="Unassembled WGS sequence"/>
</dbReference>
<evidence type="ECO:0008006" key="5">
    <source>
        <dbReference type="Google" id="ProtNLM"/>
    </source>
</evidence>
<sequence>MQFFSRLFLALLLLSGTAPAEVLESVHFLIPGGEGGGWDTTARETGKALLAEDLIDRASYDNYVGAGGGRALIDLVESPKQYGNTLMVQSTPIIFRNLNGMVEYGYRDVKPVCTLIAEYQAVAVRSDSNLDFCVQPV</sequence>
<dbReference type="EMBL" id="QEKQ01000010">
    <property type="protein sequence ID" value="PVY70115.1"/>
    <property type="molecule type" value="Genomic_DNA"/>
</dbReference>
<dbReference type="Gene3D" id="3.40.190.150">
    <property type="entry name" value="Bordetella uptake gene, domain 1"/>
    <property type="match status" value="1"/>
</dbReference>
<comment type="similarity">
    <text evidence="1">Belongs to the UPF0065 (bug) family.</text>
</comment>